<dbReference type="EMBL" id="JAWQEV010000002">
    <property type="protein sequence ID" value="MDW4572210.1"/>
    <property type="molecule type" value="Genomic_DNA"/>
</dbReference>
<keyword evidence="3" id="KW-1185">Reference proteome</keyword>
<organism evidence="2 3">
    <name type="scientific">Microbacterium arthrosphaerae</name>
    <dbReference type="NCBI Taxonomy" id="792652"/>
    <lineage>
        <taxon>Bacteria</taxon>
        <taxon>Bacillati</taxon>
        <taxon>Actinomycetota</taxon>
        <taxon>Actinomycetes</taxon>
        <taxon>Micrococcales</taxon>
        <taxon>Microbacteriaceae</taxon>
        <taxon>Microbacterium</taxon>
    </lineage>
</organism>
<gene>
    <name evidence="2" type="ORF">R8Z58_05385</name>
</gene>
<dbReference type="Proteomes" id="UP001283109">
    <property type="component" value="Unassembled WGS sequence"/>
</dbReference>
<reference evidence="2 3" key="1">
    <citation type="submission" date="2023-11" db="EMBL/GenBank/DDBJ databases">
        <title>Draft genome sequence of Microbacterium arthrosphaerae JCM 30492.</title>
        <authorList>
            <person name="Zhang G."/>
            <person name="Ding Y."/>
        </authorList>
    </citation>
    <scope>NUCLEOTIDE SEQUENCE [LARGE SCALE GENOMIC DNA]</scope>
    <source>
        <strain evidence="2 3">JCM 30492</strain>
    </source>
</reference>
<keyword evidence="1" id="KW-0812">Transmembrane</keyword>
<keyword evidence="1" id="KW-1133">Transmembrane helix</keyword>
<name>A0ABU4H0H0_9MICO</name>
<accession>A0ABU4H0H0</accession>
<evidence type="ECO:0000313" key="2">
    <source>
        <dbReference type="EMBL" id="MDW4572210.1"/>
    </source>
</evidence>
<evidence type="ECO:0000256" key="1">
    <source>
        <dbReference type="SAM" id="Phobius"/>
    </source>
</evidence>
<evidence type="ECO:0000313" key="3">
    <source>
        <dbReference type="Proteomes" id="UP001283109"/>
    </source>
</evidence>
<sequence>MFPLVLLAFMAERRNLTMKARRSELFRRVVSYSASAAILGLVVTVVGVQTEGLAAGWGVVAWGLFAVTVAGLFSLAGLHMASAEVEEERKRK</sequence>
<comment type="caution">
    <text evidence="2">The sequence shown here is derived from an EMBL/GenBank/DDBJ whole genome shotgun (WGS) entry which is preliminary data.</text>
</comment>
<proteinExistence type="predicted"/>
<dbReference type="RefSeq" id="WP_318352757.1">
    <property type="nucleotide sequence ID" value="NZ_JAWQEV010000002.1"/>
</dbReference>
<feature type="transmembrane region" description="Helical" evidence="1">
    <location>
        <begin position="60"/>
        <end position="82"/>
    </location>
</feature>
<feature type="transmembrane region" description="Helical" evidence="1">
    <location>
        <begin position="29"/>
        <end position="48"/>
    </location>
</feature>
<keyword evidence="1" id="KW-0472">Membrane</keyword>
<protein>
    <submittedName>
        <fullName evidence="2">Uncharacterized protein</fullName>
    </submittedName>
</protein>